<organism evidence="2 3">
    <name type="scientific">Pseudogymnoascus verrucosus</name>
    <dbReference type="NCBI Taxonomy" id="342668"/>
    <lineage>
        <taxon>Eukaryota</taxon>
        <taxon>Fungi</taxon>
        <taxon>Dikarya</taxon>
        <taxon>Ascomycota</taxon>
        <taxon>Pezizomycotina</taxon>
        <taxon>Leotiomycetes</taxon>
        <taxon>Thelebolales</taxon>
        <taxon>Thelebolaceae</taxon>
        <taxon>Pseudogymnoascus</taxon>
    </lineage>
</organism>
<feature type="compositionally biased region" description="Basic and acidic residues" evidence="1">
    <location>
        <begin position="253"/>
        <end position="275"/>
    </location>
</feature>
<dbReference type="RefSeq" id="XP_018129794.1">
    <property type="nucleotide sequence ID" value="XM_018276147.1"/>
</dbReference>
<feature type="compositionally biased region" description="Basic and acidic residues" evidence="1">
    <location>
        <begin position="176"/>
        <end position="185"/>
    </location>
</feature>
<evidence type="ECO:0000313" key="2">
    <source>
        <dbReference type="EMBL" id="OBT96061.1"/>
    </source>
</evidence>
<feature type="compositionally biased region" description="Basic and acidic residues" evidence="1">
    <location>
        <begin position="16"/>
        <end position="28"/>
    </location>
</feature>
<feature type="compositionally biased region" description="Acidic residues" evidence="1">
    <location>
        <begin position="223"/>
        <end position="239"/>
    </location>
</feature>
<reference evidence="3" key="2">
    <citation type="journal article" date="2018" name="Nat. Commun.">
        <title>Extreme sensitivity to ultraviolet light in the fungal pathogen causing white-nose syndrome of bats.</title>
        <authorList>
            <person name="Palmer J.M."/>
            <person name="Drees K.P."/>
            <person name="Foster J.T."/>
            <person name="Lindner D.L."/>
        </authorList>
    </citation>
    <scope>NUCLEOTIDE SEQUENCE [LARGE SCALE GENOMIC DNA]</scope>
    <source>
        <strain evidence="3">UAMH 10579</strain>
    </source>
</reference>
<feature type="compositionally biased region" description="Polar residues" evidence="1">
    <location>
        <begin position="45"/>
        <end position="73"/>
    </location>
</feature>
<evidence type="ECO:0000313" key="3">
    <source>
        <dbReference type="Proteomes" id="UP000091956"/>
    </source>
</evidence>
<feature type="compositionally biased region" description="Basic and acidic residues" evidence="1">
    <location>
        <begin position="88"/>
        <end position="102"/>
    </location>
</feature>
<dbReference type="Pfam" id="PF08297">
    <property type="entry name" value="U3_snoRNA_assoc"/>
    <property type="match status" value="1"/>
</dbReference>
<feature type="compositionally biased region" description="Acidic residues" evidence="1">
    <location>
        <begin position="326"/>
        <end position="340"/>
    </location>
</feature>
<accession>A0A1B8GJP6</accession>
<reference evidence="2 3" key="1">
    <citation type="submission" date="2016-03" db="EMBL/GenBank/DDBJ databases">
        <title>Comparative genomics of Pseudogymnoascus destructans, the fungus causing white-nose syndrome of bats.</title>
        <authorList>
            <person name="Palmer J.M."/>
            <person name="Drees K.P."/>
            <person name="Foster J.T."/>
            <person name="Lindner D.L."/>
        </authorList>
    </citation>
    <scope>NUCLEOTIDE SEQUENCE [LARGE SCALE GENOMIC DNA]</scope>
    <source>
        <strain evidence="2 3">UAMH 10579</strain>
    </source>
</reference>
<gene>
    <name evidence="2" type="ORF">VE01_06707</name>
</gene>
<dbReference type="EMBL" id="KV460231">
    <property type="protein sequence ID" value="OBT96061.1"/>
    <property type="molecule type" value="Genomic_DNA"/>
</dbReference>
<feature type="compositionally biased region" description="Basic residues" evidence="1">
    <location>
        <begin position="144"/>
        <end position="160"/>
    </location>
</feature>
<feature type="region of interest" description="Disordered" evidence="1">
    <location>
        <begin position="1"/>
        <end position="346"/>
    </location>
</feature>
<dbReference type="Proteomes" id="UP000091956">
    <property type="component" value="Unassembled WGS sequence"/>
</dbReference>
<evidence type="ECO:0008006" key="4">
    <source>
        <dbReference type="Google" id="ProtNLM"/>
    </source>
</evidence>
<feature type="compositionally biased region" description="Polar residues" evidence="1">
    <location>
        <begin position="1"/>
        <end position="10"/>
    </location>
</feature>
<dbReference type="GO" id="GO:0030515">
    <property type="term" value="F:snoRNA binding"/>
    <property type="evidence" value="ECO:0007669"/>
    <property type="project" value="InterPro"/>
</dbReference>
<proteinExistence type="predicted"/>
<dbReference type="GeneID" id="28840093"/>
<protein>
    <recommendedName>
        <fullName evidence="4">U3 snoRNA associated</fullName>
    </recommendedName>
</protein>
<dbReference type="STRING" id="342668.A0A1B8GJP6"/>
<sequence length="421" mass="45784">MFSRILSSARNIVPFNKHDEAAKNEKKSPGGRSLTKQTTEKKSGTPKSTMVTTRQQSGASATLINPDDSNANVPNELLSESAKKRRRTELSKKAATEEETPTKRRKLPVRNKDENSPGVAQSHLAVEIPLKELSEEPTATPTAKSKKATPKSTPKGKRNAKAADAEPAEESATSTEQKELAEKDTIATAVVDAPVAKPKHKKFGDNDPVEVVAALEPEPERIQEDEDESSDDDAPEEVGTEAAQSKALGAAREAAKAAEQKEAAERQKRKDRDAQLKAQAKAAKKRKHAEEELDESATIENSSITVEPVGRASKPRFDRTTLPDLLPEDFLEDASSEDEAPVQVEKPRVSKKIKFAYEEKKPKDKKLGSTTYRVAQVEKAGFAPKASRNTLSVKASLQGSRKGQVRKPVSSGFVVAKRARA</sequence>
<dbReference type="GO" id="GO:0006364">
    <property type="term" value="P:rRNA processing"/>
    <property type="evidence" value="ECO:0007669"/>
    <property type="project" value="InterPro"/>
</dbReference>
<dbReference type="AlphaFoldDB" id="A0A1B8GJP6"/>
<name>A0A1B8GJP6_9PEZI</name>
<evidence type="ECO:0000256" key="1">
    <source>
        <dbReference type="SAM" id="MobiDB-lite"/>
    </source>
</evidence>
<dbReference type="OrthoDB" id="5245631at2759"/>
<keyword evidence="3" id="KW-1185">Reference proteome</keyword>
<dbReference type="InterPro" id="IPR013268">
    <property type="entry name" value="UTP16"/>
</dbReference>